<name>A0A0E9RHH0_ANGAN</name>
<sequence>MQANSGIQERVP</sequence>
<proteinExistence type="predicted"/>
<organism evidence="1">
    <name type="scientific">Anguilla anguilla</name>
    <name type="common">European freshwater eel</name>
    <name type="synonym">Muraena anguilla</name>
    <dbReference type="NCBI Taxonomy" id="7936"/>
    <lineage>
        <taxon>Eukaryota</taxon>
        <taxon>Metazoa</taxon>
        <taxon>Chordata</taxon>
        <taxon>Craniata</taxon>
        <taxon>Vertebrata</taxon>
        <taxon>Euteleostomi</taxon>
        <taxon>Actinopterygii</taxon>
        <taxon>Neopterygii</taxon>
        <taxon>Teleostei</taxon>
        <taxon>Anguilliformes</taxon>
        <taxon>Anguillidae</taxon>
        <taxon>Anguilla</taxon>
    </lineage>
</organism>
<reference evidence="1" key="2">
    <citation type="journal article" date="2015" name="Fish Shellfish Immunol.">
        <title>Early steps in the European eel (Anguilla anguilla)-Vibrio vulnificus interaction in the gills: Role of the RtxA13 toxin.</title>
        <authorList>
            <person name="Callol A."/>
            <person name="Pajuelo D."/>
            <person name="Ebbesson L."/>
            <person name="Teles M."/>
            <person name="MacKenzie S."/>
            <person name="Amaro C."/>
        </authorList>
    </citation>
    <scope>NUCLEOTIDE SEQUENCE</scope>
</reference>
<evidence type="ECO:0000313" key="1">
    <source>
        <dbReference type="EMBL" id="JAH28611.1"/>
    </source>
</evidence>
<accession>A0A0E9RHH0</accession>
<dbReference type="EMBL" id="GBXM01079966">
    <property type="protein sequence ID" value="JAH28611.1"/>
    <property type="molecule type" value="Transcribed_RNA"/>
</dbReference>
<protein>
    <submittedName>
        <fullName evidence="1">Uncharacterized protein</fullName>
    </submittedName>
</protein>
<reference evidence="1" key="1">
    <citation type="submission" date="2014-11" db="EMBL/GenBank/DDBJ databases">
        <authorList>
            <person name="Amaro Gonzalez C."/>
        </authorList>
    </citation>
    <scope>NUCLEOTIDE SEQUENCE</scope>
</reference>